<dbReference type="Proteomes" id="UP000305401">
    <property type="component" value="Unassembled WGS sequence"/>
</dbReference>
<proteinExistence type="predicted"/>
<organism evidence="1 2">
    <name type="scientific">Muribaculum caecicola</name>
    <dbReference type="NCBI Taxonomy" id="3038144"/>
    <lineage>
        <taxon>Bacteria</taxon>
        <taxon>Pseudomonadati</taxon>
        <taxon>Bacteroidota</taxon>
        <taxon>Bacteroidia</taxon>
        <taxon>Bacteroidales</taxon>
        <taxon>Muribaculaceae</taxon>
        <taxon>Muribaculum</taxon>
    </lineage>
</organism>
<comment type="caution">
    <text evidence="1">The sequence shown here is derived from an EMBL/GenBank/DDBJ whole genome shotgun (WGS) entry which is preliminary data.</text>
</comment>
<dbReference type="EMBL" id="SSTG01000118">
    <property type="protein sequence ID" value="THG45852.1"/>
    <property type="molecule type" value="Genomic_DNA"/>
</dbReference>
<sequence length="274" mass="29858">MKKYFLPLIAMLCAGAVFTSCDDDDYSAGPESDGAYFATNTANKFVNLFRDETVIEIPVLRNSDGEAASFGLTLTDPSGMFSVPESVTFSQGQKETLVPITFDGEALALTDYKVELSINSNAYPYGITTLSLIIGLDGSLRWARLGTGKYTDGFLTSLFGMDPVVQDVEIDYNLGTKGLYRIVNPYGDGTPYVEEGEVDPNDIRYMEIDVSNPKNVVIEPFNSGLDLGYGEMTFMSASYYYMDLGNSAEEIVANKLNGTLVNNVITFNSGALFV</sequence>
<evidence type="ECO:0000313" key="1">
    <source>
        <dbReference type="EMBL" id="THG45852.1"/>
    </source>
</evidence>
<feature type="non-terminal residue" evidence="1">
    <location>
        <position position="274"/>
    </location>
</feature>
<name>A0AC61S483_9BACT</name>
<protein>
    <submittedName>
        <fullName evidence="1">Uncharacterized protein</fullName>
    </submittedName>
</protein>
<keyword evidence="2" id="KW-1185">Reference proteome</keyword>
<evidence type="ECO:0000313" key="2">
    <source>
        <dbReference type="Proteomes" id="UP000305401"/>
    </source>
</evidence>
<accession>A0AC61S483</accession>
<reference evidence="1" key="1">
    <citation type="submission" date="2019-04" db="EMBL/GenBank/DDBJ databases">
        <title>Microbes associate with the intestines of laboratory mice.</title>
        <authorList>
            <person name="Navarre W."/>
            <person name="Wong E."/>
            <person name="Huang K.C."/>
            <person name="Tropini C."/>
            <person name="Ng K."/>
            <person name="Yu B."/>
        </authorList>
    </citation>
    <scope>NUCLEOTIDE SEQUENCE</scope>
    <source>
        <strain evidence="1">NM86_A22</strain>
    </source>
</reference>
<gene>
    <name evidence="1" type="ORF">E5990_08610</name>
</gene>